<feature type="domain" description="HTH tetR-type" evidence="5">
    <location>
        <begin position="12"/>
        <end position="72"/>
    </location>
</feature>
<dbReference type="Pfam" id="PF16859">
    <property type="entry name" value="TetR_C_11"/>
    <property type="match status" value="1"/>
</dbReference>
<dbReference type="InterPro" id="IPR050109">
    <property type="entry name" value="HTH-type_TetR-like_transc_reg"/>
</dbReference>
<keyword evidence="2 4" id="KW-0238">DNA-binding</keyword>
<dbReference type="Gene3D" id="1.10.357.10">
    <property type="entry name" value="Tetracycline Repressor, domain 2"/>
    <property type="match status" value="1"/>
</dbReference>
<evidence type="ECO:0000256" key="3">
    <source>
        <dbReference type="ARBA" id="ARBA00023163"/>
    </source>
</evidence>
<dbReference type="PROSITE" id="PS50977">
    <property type="entry name" value="HTH_TETR_2"/>
    <property type="match status" value="1"/>
</dbReference>
<keyword evidence="3" id="KW-0804">Transcription</keyword>
<dbReference type="InterPro" id="IPR036271">
    <property type="entry name" value="Tet_transcr_reg_TetR-rel_C_sf"/>
</dbReference>
<dbReference type="PRINTS" id="PR00455">
    <property type="entry name" value="HTHTETR"/>
</dbReference>
<gene>
    <name evidence="6" type="ORF">D7D52_19065</name>
</gene>
<dbReference type="AlphaFoldDB" id="A0A386ZDK4"/>
<proteinExistence type="predicted"/>
<dbReference type="RefSeq" id="WP_120738277.1">
    <property type="nucleotide sequence ID" value="NZ_CP032568.1"/>
</dbReference>
<dbReference type="SUPFAM" id="SSF46689">
    <property type="entry name" value="Homeodomain-like"/>
    <property type="match status" value="1"/>
</dbReference>
<reference evidence="6 7" key="1">
    <citation type="submission" date="2018-09" db="EMBL/GenBank/DDBJ databases">
        <title>Nocardia yunnanensis sp. nov., an actinomycete isolated from a soil sample.</title>
        <authorList>
            <person name="Zhang J."/>
        </authorList>
    </citation>
    <scope>NUCLEOTIDE SEQUENCE [LARGE SCALE GENOMIC DNA]</scope>
    <source>
        <strain evidence="6 7">CFHS0054</strain>
    </source>
</reference>
<feature type="DNA-binding region" description="H-T-H motif" evidence="4">
    <location>
        <begin position="35"/>
        <end position="54"/>
    </location>
</feature>
<sequence>MAQHPNPELRSAKSHQAILDATFELAVAKGYGKLTIEAIAAKAGVGKQTIYRWWPSKGAIALEAINDQIGSATDFPDTGDIAADLKTQIAGLSRMLAGDVGCVYRGVIAEAQHDPKLLETVRETFTEPRARNAARRLEAAMRAGQIRDDLPMQTLTNMLYGPVYLRFLLGQGEVLEVASLVDPILEGLRPRPSA</sequence>
<accession>A0A386ZDK4</accession>
<dbReference type="GO" id="GO:0003700">
    <property type="term" value="F:DNA-binding transcription factor activity"/>
    <property type="evidence" value="ECO:0007669"/>
    <property type="project" value="TreeGrafter"/>
</dbReference>
<keyword evidence="7" id="KW-1185">Reference proteome</keyword>
<organism evidence="6 7">
    <name type="scientific">Nocardia yunnanensis</name>
    <dbReference type="NCBI Taxonomy" id="2382165"/>
    <lineage>
        <taxon>Bacteria</taxon>
        <taxon>Bacillati</taxon>
        <taxon>Actinomycetota</taxon>
        <taxon>Actinomycetes</taxon>
        <taxon>Mycobacteriales</taxon>
        <taxon>Nocardiaceae</taxon>
        <taxon>Nocardia</taxon>
    </lineage>
</organism>
<evidence type="ECO:0000256" key="1">
    <source>
        <dbReference type="ARBA" id="ARBA00023015"/>
    </source>
</evidence>
<dbReference type="Proteomes" id="UP000267164">
    <property type="component" value="Chromosome"/>
</dbReference>
<dbReference type="PANTHER" id="PTHR30055:SF148">
    <property type="entry name" value="TETR-FAMILY TRANSCRIPTIONAL REGULATOR"/>
    <property type="match status" value="1"/>
</dbReference>
<evidence type="ECO:0000256" key="4">
    <source>
        <dbReference type="PROSITE-ProRule" id="PRU00335"/>
    </source>
</evidence>
<dbReference type="GO" id="GO:0000976">
    <property type="term" value="F:transcription cis-regulatory region binding"/>
    <property type="evidence" value="ECO:0007669"/>
    <property type="project" value="TreeGrafter"/>
</dbReference>
<dbReference type="InterPro" id="IPR009057">
    <property type="entry name" value="Homeodomain-like_sf"/>
</dbReference>
<dbReference type="Pfam" id="PF00440">
    <property type="entry name" value="TetR_N"/>
    <property type="match status" value="1"/>
</dbReference>
<dbReference type="OrthoDB" id="9796019at2"/>
<dbReference type="SUPFAM" id="SSF48498">
    <property type="entry name" value="Tetracyclin repressor-like, C-terminal domain"/>
    <property type="match status" value="1"/>
</dbReference>
<evidence type="ECO:0000313" key="6">
    <source>
        <dbReference type="EMBL" id="AYF75606.1"/>
    </source>
</evidence>
<dbReference type="Gene3D" id="1.10.10.60">
    <property type="entry name" value="Homeodomain-like"/>
    <property type="match status" value="1"/>
</dbReference>
<dbReference type="InterPro" id="IPR011075">
    <property type="entry name" value="TetR_C"/>
</dbReference>
<keyword evidence="1" id="KW-0805">Transcription regulation</keyword>
<protein>
    <submittedName>
        <fullName evidence="6">TetR/AcrR family transcriptional regulator</fullName>
    </submittedName>
</protein>
<dbReference type="KEGG" id="nyu:D7D52_19065"/>
<dbReference type="InterPro" id="IPR001647">
    <property type="entry name" value="HTH_TetR"/>
</dbReference>
<dbReference type="PANTHER" id="PTHR30055">
    <property type="entry name" value="HTH-TYPE TRANSCRIPTIONAL REGULATOR RUTR"/>
    <property type="match status" value="1"/>
</dbReference>
<name>A0A386ZDK4_9NOCA</name>
<evidence type="ECO:0000313" key="7">
    <source>
        <dbReference type="Proteomes" id="UP000267164"/>
    </source>
</evidence>
<dbReference type="EMBL" id="CP032568">
    <property type="protein sequence ID" value="AYF75606.1"/>
    <property type="molecule type" value="Genomic_DNA"/>
</dbReference>
<evidence type="ECO:0000259" key="5">
    <source>
        <dbReference type="PROSITE" id="PS50977"/>
    </source>
</evidence>
<evidence type="ECO:0000256" key="2">
    <source>
        <dbReference type="ARBA" id="ARBA00023125"/>
    </source>
</evidence>